<keyword evidence="3" id="KW-0378">Hydrolase</keyword>
<organism evidence="6 7">
    <name type="scientific">Solirubrobacter deserti</name>
    <dbReference type="NCBI Taxonomy" id="2282478"/>
    <lineage>
        <taxon>Bacteria</taxon>
        <taxon>Bacillati</taxon>
        <taxon>Actinomycetota</taxon>
        <taxon>Thermoleophilia</taxon>
        <taxon>Solirubrobacterales</taxon>
        <taxon>Solirubrobacteraceae</taxon>
        <taxon>Solirubrobacter</taxon>
    </lineage>
</organism>
<sequence>MVPERGQHPFIGAYGDPFARTPNLDAFAREGVRYETAYATAPVCAPSRFSLITGKYAETCGPAHNMRAIAKMPASVRGFPEYLRAAGYYTTNNAKTDYNANIDLAATWNANGGTAHWRGRPTPETPFFAQFTSQLTHESQLFSTTPLTTDPATMRVPAFLPDTARTREDRARMYDNMARMDADFGRRMAELEADGLAESTIVFYFGDNGGMLPRSKRFANDFGLRVPLIVRIPARFQKLTGTRPGMVVRDPVSCVDLPATVLSLADVRVPDHMDGMPFLGRRSRPRRVIFGQRSRMDERVDLQRTARDERFVYIRNYMPHRPYGQNMGYMWQQRGYQDWEQAHLDGTVTPLQEAFWDEKPSEELYDIERDPDQLTNLVGHRRHEDELRRLRRALDDHILETNDNGFIPEGSPIEGHDESRAPGAYPLRQVMRLAETAIERDPRNLDELVGELDHPNEVMRYWAAQGILMLREAAQPAVVALRARLTAESSAAVQVVLAEALARLGHGGAPVKLLTDTADTHPNVRVRLLALNALVYVASRRFRTCR</sequence>
<evidence type="ECO:0000259" key="5">
    <source>
        <dbReference type="Pfam" id="PF00884"/>
    </source>
</evidence>
<dbReference type="Gene3D" id="1.25.10.10">
    <property type="entry name" value="Leucine-rich Repeat Variant"/>
    <property type="match status" value="1"/>
</dbReference>
<comment type="caution">
    <text evidence="6">The sequence shown here is derived from an EMBL/GenBank/DDBJ whole genome shotgun (WGS) entry which is preliminary data.</text>
</comment>
<feature type="domain" description="Sulfatase N-terminal" evidence="5">
    <location>
        <begin position="9"/>
        <end position="267"/>
    </location>
</feature>
<proteinExistence type="inferred from homology"/>
<protein>
    <submittedName>
        <fullName evidence="6">Sulfatase-like hydrolase/transferase</fullName>
    </submittedName>
</protein>
<gene>
    <name evidence="6" type="ORF">OJ962_08665</name>
</gene>
<keyword evidence="2" id="KW-0479">Metal-binding</keyword>
<evidence type="ECO:0000256" key="1">
    <source>
        <dbReference type="ARBA" id="ARBA00008779"/>
    </source>
</evidence>
<keyword evidence="4" id="KW-0106">Calcium</keyword>
<comment type="similarity">
    <text evidence="1">Belongs to the sulfatase family.</text>
</comment>
<dbReference type="PANTHER" id="PTHR42693">
    <property type="entry name" value="ARYLSULFATASE FAMILY MEMBER"/>
    <property type="match status" value="1"/>
</dbReference>
<dbReference type="PROSITE" id="PS00523">
    <property type="entry name" value="SULFATASE_1"/>
    <property type="match status" value="1"/>
</dbReference>
<dbReference type="InterPro" id="IPR024607">
    <property type="entry name" value="Sulfatase_CS"/>
</dbReference>
<dbReference type="SUPFAM" id="SSF48371">
    <property type="entry name" value="ARM repeat"/>
    <property type="match status" value="1"/>
</dbReference>
<keyword evidence="7" id="KW-1185">Reference proteome</keyword>
<accession>A0ABT4RG98</accession>
<dbReference type="CDD" id="cd16027">
    <property type="entry name" value="SGSH"/>
    <property type="match status" value="1"/>
</dbReference>
<evidence type="ECO:0000256" key="3">
    <source>
        <dbReference type="ARBA" id="ARBA00022801"/>
    </source>
</evidence>
<dbReference type="InterPro" id="IPR050738">
    <property type="entry name" value="Sulfatase"/>
</dbReference>
<reference evidence="6" key="1">
    <citation type="submission" date="2022-10" db="EMBL/GenBank/DDBJ databases">
        <title>The WGS of Solirubrobacter sp. CPCC 204708.</title>
        <authorList>
            <person name="Jiang Z."/>
        </authorList>
    </citation>
    <scope>NUCLEOTIDE SEQUENCE</scope>
    <source>
        <strain evidence="6">CPCC 204708</strain>
    </source>
</reference>
<dbReference type="Proteomes" id="UP001147700">
    <property type="component" value="Unassembled WGS sequence"/>
</dbReference>
<evidence type="ECO:0000256" key="2">
    <source>
        <dbReference type="ARBA" id="ARBA00022723"/>
    </source>
</evidence>
<evidence type="ECO:0000256" key="4">
    <source>
        <dbReference type="ARBA" id="ARBA00022837"/>
    </source>
</evidence>
<dbReference type="SUPFAM" id="SSF53649">
    <property type="entry name" value="Alkaline phosphatase-like"/>
    <property type="match status" value="1"/>
</dbReference>
<dbReference type="InterPro" id="IPR016024">
    <property type="entry name" value="ARM-type_fold"/>
</dbReference>
<dbReference type="Gene3D" id="3.40.720.10">
    <property type="entry name" value="Alkaline Phosphatase, subunit A"/>
    <property type="match status" value="1"/>
</dbReference>
<dbReference type="RefSeq" id="WP_202957316.1">
    <property type="nucleotide sequence ID" value="NZ_JAPCID010000010.1"/>
</dbReference>
<dbReference type="InterPro" id="IPR011989">
    <property type="entry name" value="ARM-like"/>
</dbReference>
<evidence type="ECO:0000313" key="7">
    <source>
        <dbReference type="Proteomes" id="UP001147700"/>
    </source>
</evidence>
<dbReference type="EMBL" id="JAPCID010000010">
    <property type="protein sequence ID" value="MDA0137565.1"/>
    <property type="molecule type" value="Genomic_DNA"/>
</dbReference>
<dbReference type="InterPro" id="IPR000917">
    <property type="entry name" value="Sulfatase_N"/>
</dbReference>
<evidence type="ECO:0000313" key="6">
    <source>
        <dbReference type="EMBL" id="MDA0137565.1"/>
    </source>
</evidence>
<dbReference type="InterPro" id="IPR017850">
    <property type="entry name" value="Alkaline_phosphatase_core_sf"/>
</dbReference>
<dbReference type="Pfam" id="PF00884">
    <property type="entry name" value="Sulfatase"/>
    <property type="match status" value="1"/>
</dbReference>
<name>A0ABT4RG98_9ACTN</name>
<dbReference type="PANTHER" id="PTHR42693:SF53">
    <property type="entry name" value="ENDO-4-O-SULFATASE"/>
    <property type="match status" value="1"/>
</dbReference>